<dbReference type="EMBL" id="JAAKGT010000001">
    <property type="protein sequence ID" value="NGM47987.1"/>
    <property type="molecule type" value="Genomic_DNA"/>
</dbReference>
<feature type="transmembrane region" description="Helical" evidence="11">
    <location>
        <begin position="58"/>
        <end position="75"/>
    </location>
</feature>
<dbReference type="PROSITE" id="PS50893">
    <property type="entry name" value="ABC_TRANSPORTER_2"/>
    <property type="match status" value="2"/>
</dbReference>
<dbReference type="PANTHER" id="PTHR43820:SF4">
    <property type="entry name" value="HIGH-AFFINITY BRANCHED-CHAIN AMINO ACID TRANSPORT ATP-BINDING PROTEIN LIVF"/>
    <property type="match status" value="1"/>
</dbReference>
<dbReference type="SUPFAM" id="SSF52540">
    <property type="entry name" value="P-loop containing nucleoside triphosphate hydrolases"/>
    <property type="match status" value="2"/>
</dbReference>
<keyword evidence="9 11" id="KW-1133">Transmembrane helix</keyword>
<keyword evidence="3" id="KW-0813">Transport</keyword>
<dbReference type="GO" id="GO:0016887">
    <property type="term" value="F:ATP hydrolysis activity"/>
    <property type="evidence" value="ECO:0007669"/>
    <property type="project" value="InterPro"/>
</dbReference>
<dbReference type="GO" id="GO:0005886">
    <property type="term" value="C:plasma membrane"/>
    <property type="evidence" value="ECO:0007669"/>
    <property type="project" value="UniProtKB-SubCell"/>
</dbReference>
<feature type="domain" description="ABC transporter" evidence="12">
    <location>
        <begin position="337"/>
        <end position="575"/>
    </location>
</feature>
<evidence type="ECO:0000256" key="3">
    <source>
        <dbReference type="ARBA" id="ARBA00022448"/>
    </source>
</evidence>
<evidence type="ECO:0000256" key="7">
    <source>
        <dbReference type="ARBA" id="ARBA00022840"/>
    </source>
</evidence>
<dbReference type="InterPro" id="IPR043428">
    <property type="entry name" value="LivM-like"/>
</dbReference>
<feature type="domain" description="ABC transporter" evidence="12">
    <location>
        <begin position="593"/>
        <end position="823"/>
    </location>
</feature>
<feature type="transmembrane region" description="Helical" evidence="11">
    <location>
        <begin position="33"/>
        <end position="51"/>
    </location>
</feature>
<evidence type="ECO:0000313" key="13">
    <source>
        <dbReference type="EMBL" id="NGM47987.1"/>
    </source>
</evidence>
<feature type="transmembrane region" description="Helical" evidence="11">
    <location>
        <begin position="282"/>
        <end position="304"/>
    </location>
</feature>
<keyword evidence="10 11" id="KW-0472">Membrane</keyword>
<sequence>MSMRSFGSTLAALGAVVVALVLAGGLDSYYAFVLGQIALLTIVGVGLNILVGLSGQMSFGHAGVYAIGAYAVAVLTTRLGVSFWIAWPLGALLAGGVGALMAIPALRLKGPYLAMVTIAFGLIVEHGLVELREVTGGQNGILDIAPPSLFGAALDANGMAMLAVAVAAASLAIFARLSAGGWGAAMRAVRDTDVAAASVGLNPTVIRTLAFALSALFAGAAGGLFAPMAGFVTPQTFNLTQSILFVLVVVLGGSGGRLGPLLGALVVGLLPELLSGFEAYRILVFGALLMVVLWLAPRGLAGLWEALPFKRRPAAALIAGSTTTLADLLADRPRAALQAEDLGMRFGGLRALDGARFSLPPGRVTALIGPNGAGKSTVMNLLSGFYRPTDGRCLLGAAPLPRQAFAAARAGVARSYQTSQVFQSLSVEDNVLLAARRGRLGAPLARFAAKAQRERARALLAACGYAGDPTLPAGDLAHVDRRLVEIARALALDPDVLLLDEPAAGLSQEDKRLLAVLLKDIARAGVAVGLIEHDMGLVMGVSDAVVVLNAGVQIAQGTPGDIQADPAVRAAYLGAAPASAPVDRGPVSRLDALRVVNLTAGYGAAPVLSGVEIEVRQGEAVALLGANGAGKSTLMRVIAGLHPAAEGQVAFEGGLLNGRSANERVRRGVVLSPEGRQVFPELTVRDNIRLGAFLDRRDLEARTQEMLARFPRLAERLHQRAGLLSGGEQQMLALARALMSRPKVLLLDEPSLGLAPRVIDEIFAAFRDLRDQDLTLLIVDQMAGLALSVSDRAYVLSGGRIVAQGTAAQIAADPAVNTAYLGG</sequence>
<name>A0A6G4QRC6_9CAUL</name>
<evidence type="ECO:0000256" key="9">
    <source>
        <dbReference type="ARBA" id="ARBA00022989"/>
    </source>
</evidence>
<accession>A0A6G4QRC6</accession>
<dbReference type="PROSITE" id="PS00211">
    <property type="entry name" value="ABC_TRANSPORTER_1"/>
    <property type="match status" value="1"/>
</dbReference>
<dbReference type="InterPro" id="IPR052156">
    <property type="entry name" value="BCAA_Transport_ATP-bd_LivF"/>
</dbReference>
<dbReference type="Pfam" id="PF00005">
    <property type="entry name" value="ABC_tran"/>
    <property type="match status" value="2"/>
</dbReference>
<dbReference type="Gene3D" id="3.40.50.300">
    <property type="entry name" value="P-loop containing nucleotide triphosphate hydrolases"/>
    <property type="match status" value="2"/>
</dbReference>
<keyword evidence="7 13" id="KW-0067">ATP-binding</keyword>
<dbReference type="Pfam" id="PF12399">
    <property type="entry name" value="BCA_ABC_TP_C"/>
    <property type="match status" value="1"/>
</dbReference>
<comment type="similarity">
    <text evidence="2">Belongs to the ABC transporter superfamily.</text>
</comment>
<evidence type="ECO:0000256" key="4">
    <source>
        <dbReference type="ARBA" id="ARBA00022475"/>
    </source>
</evidence>
<feature type="transmembrane region" description="Helical" evidence="11">
    <location>
        <begin position="149"/>
        <end position="177"/>
    </location>
</feature>
<dbReference type="GO" id="GO:0015807">
    <property type="term" value="P:L-amino acid transport"/>
    <property type="evidence" value="ECO:0007669"/>
    <property type="project" value="TreeGrafter"/>
</dbReference>
<feature type="transmembrane region" description="Helical" evidence="11">
    <location>
        <begin position="209"/>
        <end position="231"/>
    </location>
</feature>
<evidence type="ECO:0000259" key="12">
    <source>
        <dbReference type="PROSITE" id="PS50893"/>
    </source>
</evidence>
<gene>
    <name evidence="13" type="ORF">G5B46_00025</name>
</gene>
<comment type="subcellular location">
    <subcellularLocation>
        <location evidence="1">Cell membrane</location>
        <topology evidence="1">Multi-pass membrane protein</topology>
    </subcellularLocation>
</comment>
<dbReference type="InterPro" id="IPR003439">
    <property type="entry name" value="ABC_transporter-like_ATP-bd"/>
</dbReference>
<organism evidence="13">
    <name type="scientific">Caulobacter sp. 602-2</name>
    <dbReference type="NCBI Taxonomy" id="2710887"/>
    <lineage>
        <taxon>Bacteria</taxon>
        <taxon>Pseudomonadati</taxon>
        <taxon>Pseudomonadota</taxon>
        <taxon>Alphaproteobacteria</taxon>
        <taxon>Caulobacterales</taxon>
        <taxon>Caulobacteraceae</taxon>
        <taxon>Caulobacter</taxon>
    </lineage>
</organism>
<dbReference type="SMART" id="SM00382">
    <property type="entry name" value="AAA"/>
    <property type="match status" value="2"/>
</dbReference>
<evidence type="ECO:0000256" key="6">
    <source>
        <dbReference type="ARBA" id="ARBA00022741"/>
    </source>
</evidence>
<protein>
    <submittedName>
        <fullName evidence="13">ATP-binding cassette domain-containing protein</fullName>
    </submittedName>
</protein>
<keyword evidence="6" id="KW-0547">Nucleotide-binding</keyword>
<dbReference type="InterPro" id="IPR001851">
    <property type="entry name" value="ABC_transp_permease"/>
</dbReference>
<comment type="caution">
    <text evidence="13">The sequence shown here is derived from an EMBL/GenBank/DDBJ whole genome shotgun (WGS) entry which is preliminary data.</text>
</comment>
<dbReference type="CDD" id="cd06581">
    <property type="entry name" value="TM_PBP1_LivM_like"/>
    <property type="match status" value="1"/>
</dbReference>
<dbReference type="InterPro" id="IPR032823">
    <property type="entry name" value="BCA_ABC_TP_C"/>
</dbReference>
<dbReference type="PANTHER" id="PTHR43820">
    <property type="entry name" value="HIGH-AFFINITY BRANCHED-CHAIN AMINO ACID TRANSPORT ATP-BINDING PROTEIN LIVF"/>
    <property type="match status" value="1"/>
</dbReference>
<dbReference type="CDD" id="cd03224">
    <property type="entry name" value="ABC_TM1139_LivF_branched"/>
    <property type="match status" value="1"/>
</dbReference>
<dbReference type="AlphaFoldDB" id="A0A6G4QRC6"/>
<dbReference type="InterPro" id="IPR027417">
    <property type="entry name" value="P-loop_NTPase"/>
</dbReference>
<dbReference type="GO" id="GO:0005524">
    <property type="term" value="F:ATP binding"/>
    <property type="evidence" value="ECO:0007669"/>
    <property type="project" value="UniProtKB-KW"/>
</dbReference>
<dbReference type="GO" id="GO:0015658">
    <property type="term" value="F:branched-chain amino acid transmembrane transporter activity"/>
    <property type="evidence" value="ECO:0007669"/>
    <property type="project" value="InterPro"/>
</dbReference>
<evidence type="ECO:0000256" key="1">
    <source>
        <dbReference type="ARBA" id="ARBA00004651"/>
    </source>
</evidence>
<feature type="transmembrane region" description="Helical" evidence="11">
    <location>
        <begin position="81"/>
        <end position="103"/>
    </location>
</feature>
<evidence type="ECO:0000256" key="2">
    <source>
        <dbReference type="ARBA" id="ARBA00005417"/>
    </source>
</evidence>
<feature type="transmembrane region" description="Helical" evidence="11">
    <location>
        <begin position="110"/>
        <end position="129"/>
    </location>
</feature>
<dbReference type="Pfam" id="PF02653">
    <property type="entry name" value="BPD_transp_2"/>
    <property type="match status" value="1"/>
</dbReference>
<evidence type="ECO:0000256" key="5">
    <source>
        <dbReference type="ARBA" id="ARBA00022692"/>
    </source>
</evidence>
<dbReference type="InterPro" id="IPR017871">
    <property type="entry name" value="ABC_transporter-like_CS"/>
</dbReference>
<keyword evidence="4" id="KW-1003">Cell membrane</keyword>
<evidence type="ECO:0000256" key="10">
    <source>
        <dbReference type="ARBA" id="ARBA00023136"/>
    </source>
</evidence>
<evidence type="ECO:0000256" key="8">
    <source>
        <dbReference type="ARBA" id="ARBA00022970"/>
    </source>
</evidence>
<keyword evidence="5 11" id="KW-0812">Transmembrane</keyword>
<reference evidence="13" key="1">
    <citation type="submission" date="2020-02" db="EMBL/GenBank/DDBJ databases">
        <authorList>
            <person name="Gao J."/>
            <person name="Sun J."/>
        </authorList>
    </citation>
    <scope>NUCLEOTIDE SEQUENCE</scope>
    <source>
        <strain evidence="13">602-2</strain>
    </source>
</reference>
<feature type="transmembrane region" description="Helical" evidence="11">
    <location>
        <begin position="243"/>
        <end position="270"/>
    </location>
</feature>
<proteinExistence type="inferred from homology"/>
<evidence type="ECO:0000256" key="11">
    <source>
        <dbReference type="SAM" id="Phobius"/>
    </source>
</evidence>
<dbReference type="InterPro" id="IPR003593">
    <property type="entry name" value="AAA+_ATPase"/>
</dbReference>
<keyword evidence="8" id="KW-0029">Amino-acid transport</keyword>